<keyword evidence="4 8" id="KW-0547">Nucleotide-binding</keyword>
<dbReference type="InterPro" id="IPR033934">
    <property type="entry name" value="SAICAR_synt_PurC"/>
</dbReference>
<dbReference type="HAMAP" id="MF_00137">
    <property type="entry name" value="SAICAR_synth"/>
    <property type="match status" value="1"/>
</dbReference>
<dbReference type="STRING" id="1423810.FD19_GL000662"/>
<dbReference type="OrthoDB" id="9801549at2"/>
<evidence type="ECO:0000256" key="4">
    <source>
        <dbReference type="ARBA" id="ARBA00022741"/>
    </source>
</evidence>
<evidence type="ECO:0000313" key="11">
    <source>
        <dbReference type="Proteomes" id="UP000051789"/>
    </source>
</evidence>
<dbReference type="PANTHER" id="PTHR43599:SF3">
    <property type="entry name" value="SI:DKEY-6E2.2"/>
    <property type="match status" value="1"/>
</dbReference>
<reference evidence="10 11" key="1">
    <citation type="journal article" date="2015" name="Genome Announc.">
        <title>Expanding the biotechnology potential of lactobacilli through comparative genomics of 213 strains and associated genera.</title>
        <authorList>
            <person name="Sun Z."/>
            <person name="Harris H.M."/>
            <person name="McCann A."/>
            <person name="Guo C."/>
            <person name="Argimon S."/>
            <person name="Zhang W."/>
            <person name="Yang X."/>
            <person name="Jeffery I.B."/>
            <person name="Cooney J.C."/>
            <person name="Kagawa T.F."/>
            <person name="Liu W."/>
            <person name="Song Y."/>
            <person name="Salvetti E."/>
            <person name="Wrobel A."/>
            <person name="Rasinkangas P."/>
            <person name="Parkhill J."/>
            <person name="Rea M.C."/>
            <person name="O'Sullivan O."/>
            <person name="Ritari J."/>
            <person name="Douillard F.P."/>
            <person name="Paul Ross R."/>
            <person name="Yang R."/>
            <person name="Briner A.E."/>
            <person name="Felis G.E."/>
            <person name="de Vos W.M."/>
            <person name="Barrangou R."/>
            <person name="Klaenhammer T.R."/>
            <person name="Caufield P.W."/>
            <person name="Cui Y."/>
            <person name="Zhang H."/>
            <person name="O'Toole P.W."/>
        </authorList>
    </citation>
    <scope>NUCLEOTIDE SEQUENCE [LARGE SCALE GENOMIC DNA]</scope>
    <source>
        <strain evidence="10 11">DSM 22698</strain>
    </source>
</reference>
<comment type="caution">
    <text evidence="10">The sequence shown here is derived from an EMBL/GenBank/DDBJ whole genome shotgun (WGS) entry which is preliminary data.</text>
</comment>
<name>A0A0R2CAH2_9LACO</name>
<dbReference type="InterPro" id="IPR028923">
    <property type="entry name" value="SAICAR_synt/ADE2_N"/>
</dbReference>
<evidence type="ECO:0000259" key="9">
    <source>
        <dbReference type="Pfam" id="PF01259"/>
    </source>
</evidence>
<dbReference type="InterPro" id="IPR050089">
    <property type="entry name" value="SAICAR_synthetase"/>
</dbReference>
<dbReference type="EC" id="6.3.2.6" evidence="8"/>
<dbReference type="PANTHER" id="PTHR43599">
    <property type="entry name" value="MULTIFUNCTIONAL PROTEIN ADE2"/>
    <property type="match status" value="1"/>
</dbReference>
<evidence type="ECO:0000256" key="7">
    <source>
        <dbReference type="ARBA" id="ARBA00048475"/>
    </source>
</evidence>
<comment type="catalytic activity">
    <reaction evidence="7 8">
        <text>5-amino-1-(5-phospho-D-ribosyl)imidazole-4-carboxylate + L-aspartate + ATP = (2S)-2-[5-amino-1-(5-phospho-beta-D-ribosyl)imidazole-4-carboxamido]succinate + ADP + phosphate + 2 H(+)</text>
        <dbReference type="Rhea" id="RHEA:22628"/>
        <dbReference type="ChEBI" id="CHEBI:15378"/>
        <dbReference type="ChEBI" id="CHEBI:29991"/>
        <dbReference type="ChEBI" id="CHEBI:30616"/>
        <dbReference type="ChEBI" id="CHEBI:43474"/>
        <dbReference type="ChEBI" id="CHEBI:58443"/>
        <dbReference type="ChEBI" id="CHEBI:77657"/>
        <dbReference type="ChEBI" id="CHEBI:456216"/>
        <dbReference type="EC" id="6.3.2.6"/>
    </reaction>
</comment>
<evidence type="ECO:0000256" key="6">
    <source>
        <dbReference type="ARBA" id="ARBA00022840"/>
    </source>
</evidence>
<dbReference type="GO" id="GO:0006189">
    <property type="term" value="P:'de novo' IMP biosynthetic process"/>
    <property type="evidence" value="ECO:0007669"/>
    <property type="project" value="UniProtKB-UniRule"/>
</dbReference>
<dbReference type="AlphaFoldDB" id="A0A0R2CAH2"/>
<dbReference type="CDD" id="cd01415">
    <property type="entry name" value="SAICAR_synt_PurC"/>
    <property type="match status" value="1"/>
</dbReference>
<sequence>MKQDVKQGVLLYAGKAKQVFSTDDPELLWVYYLDQATALNGKKKVAIDGKGTLNLHISGLLFKELAATGFPTHFVTDMDNQNMLVRRAKMIPLEVVVRNRASGHFVSRFNVTPLRVLDPAIHEFYYKSDALDDPFMNDEQIVALGIAPRATLDTLRTMADQVNTWLTARWARAGIELVDFKLEFGRLADGTLVLADELSPDNMRLIDAQTHASLDKDVFRQDEGPLVPVYAEVLRRLQATQQEVHHV</sequence>
<dbReference type="GO" id="GO:0005524">
    <property type="term" value="F:ATP binding"/>
    <property type="evidence" value="ECO:0007669"/>
    <property type="project" value="UniProtKB-KW"/>
</dbReference>
<evidence type="ECO:0000256" key="2">
    <source>
        <dbReference type="ARBA" id="ARBA00010190"/>
    </source>
</evidence>
<protein>
    <recommendedName>
        <fullName evidence="8">Phosphoribosylaminoimidazole-succinocarboxamide synthase</fullName>
        <ecNumber evidence="8">6.3.2.6</ecNumber>
    </recommendedName>
    <alternativeName>
        <fullName evidence="8">SAICAR synthetase</fullName>
    </alternativeName>
</protein>
<dbReference type="GO" id="GO:0004639">
    <property type="term" value="F:phosphoribosylaminoimidazolesuccinocarboxamide synthase activity"/>
    <property type="evidence" value="ECO:0007669"/>
    <property type="project" value="UniProtKB-UniRule"/>
</dbReference>
<comment type="pathway">
    <text evidence="1 8">Purine metabolism; IMP biosynthesis via de novo pathway; 5-amino-1-(5-phospho-D-ribosyl)imidazole-4-carboxamide from 5-amino-1-(5-phospho-D-ribosyl)imidazole-4-carboxylate: step 1/2.</text>
</comment>
<keyword evidence="5 8" id="KW-0658">Purine biosynthesis</keyword>
<dbReference type="PROSITE" id="PS01058">
    <property type="entry name" value="SAICAR_SYNTHETASE_2"/>
    <property type="match status" value="1"/>
</dbReference>
<evidence type="ECO:0000313" key="10">
    <source>
        <dbReference type="EMBL" id="KRM88368.1"/>
    </source>
</evidence>
<dbReference type="PATRIC" id="fig|1423810.4.peg.679"/>
<dbReference type="UniPathway" id="UPA00074">
    <property type="reaction ID" value="UER00131"/>
</dbReference>
<keyword evidence="3 8" id="KW-0436">Ligase</keyword>
<evidence type="ECO:0000256" key="3">
    <source>
        <dbReference type="ARBA" id="ARBA00022598"/>
    </source>
</evidence>
<dbReference type="InterPro" id="IPR018236">
    <property type="entry name" value="SAICAR_synthetase_CS"/>
</dbReference>
<dbReference type="Pfam" id="PF01259">
    <property type="entry name" value="SAICAR_synt"/>
    <property type="match status" value="1"/>
</dbReference>
<proteinExistence type="inferred from homology"/>
<dbReference type="SUPFAM" id="SSF56104">
    <property type="entry name" value="SAICAR synthase-like"/>
    <property type="match status" value="1"/>
</dbReference>
<dbReference type="Gene3D" id="3.30.470.20">
    <property type="entry name" value="ATP-grasp fold, B domain"/>
    <property type="match status" value="1"/>
</dbReference>
<accession>A0A0R2CAH2</accession>
<organism evidence="10 11">
    <name type="scientific">Lacticaseibacillus thailandensis DSM 22698 = JCM 13996</name>
    <dbReference type="NCBI Taxonomy" id="1423810"/>
    <lineage>
        <taxon>Bacteria</taxon>
        <taxon>Bacillati</taxon>
        <taxon>Bacillota</taxon>
        <taxon>Bacilli</taxon>
        <taxon>Lactobacillales</taxon>
        <taxon>Lactobacillaceae</taxon>
        <taxon>Lacticaseibacillus</taxon>
    </lineage>
</organism>
<dbReference type="GO" id="GO:0009236">
    <property type="term" value="P:cobalamin biosynthetic process"/>
    <property type="evidence" value="ECO:0007669"/>
    <property type="project" value="InterPro"/>
</dbReference>
<keyword evidence="6 8" id="KW-0067">ATP-binding</keyword>
<dbReference type="Gene3D" id="3.30.200.20">
    <property type="entry name" value="Phosphorylase Kinase, domain 1"/>
    <property type="match status" value="1"/>
</dbReference>
<evidence type="ECO:0000256" key="5">
    <source>
        <dbReference type="ARBA" id="ARBA00022755"/>
    </source>
</evidence>
<evidence type="ECO:0000256" key="8">
    <source>
        <dbReference type="HAMAP-Rule" id="MF_00137"/>
    </source>
</evidence>
<feature type="domain" description="SAICAR synthetase/ADE2 N-terminal" evidence="9">
    <location>
        <begin position="11"/>
        <end position="236"/>
    </location>
</feature>
<dbReference type="EMBL" id="AYZK01000001">
    <property type="protein sequence ID" value="KRM88368.1"/>
    <property type="molecule type" value="Genomic_DNA"/>
</dbReference>
<evidence type="ECO:0000256" key="1">
    <source>
        <dbReference type="ARBA" id="ARBA00004672"/>
    </source>
</evidence>
<keyword evidence="11" id="KW-1185">Reference proteome</keyword>
<comment type="similarity">
    <text evidence="2 8">Belongs to the SAICAR synthetase family.</text>
</comment>
<dbReference type="RefSeq" id="WP_054751003.1">
    <property type="nucleotide sequence ID" value="NZ_AYZK01000001.1"/>
</dbReference>
<dbReference type="Proteomes" id="UP000051789">
    <property type="component" value="Unassembled WGS sequence"/>
</dbReference>
<gene>
    <name evidence="8" type="primary">purC</name>
    <name evidence="10" type="ORF">FD19_GL000662</name>
</gene>